<dbReference type="OrthoDB" id="34166at2"/>
<dbReference type="InterPro" id="IPR050967">
    <property type="entry name" value="Thiamine_Salvage_TenA"/>
</dbReference>
<dbReference type="PANTHER" id="PTHR43198:SF2">
    <property type="entry name" value="SI:CH1073-67J19.1-RELATED"/>
    <property type="match status" value="1"/>
</dbReference>
<comment type="catalytic activity">
    <reaction evidence="8 9">
        <text>thiamine + H2O = 5-(2-hydroxyethyl)-4-methylthiazole + 4-amino-5-hydroxymethyl-2-methylpyrimidine + H(+)</text>
        <dbReference type="Rhea" id="RHEA:17509"/>
        <dbReference type="ChEBI" id="CHEBI:15377"/>
        <dbReference type="ChEBI" id="CHEBI:15378"/>
        <dbReference type="ChEBI" id="CHEBI:16892"/>
        <dbReference type="ChEBI" id="CHEBI:17957"/>
        <dbReference type="ChEBI" id="CHEBI:18385"/>
        <dbReference type="EC" id="3.5.99.2"/>
    </reaction>
</comment>
<evidence type="ECO:0000256" key="8">
    <source>
        <dbReference type="ARBA" id="ARBA00048337"/>
    </source>
</evidence>
<keyword evidence="12" id="KW-1185">Reference proteome</keyword>
<dbReference type="RefSeq" id="WP_089060796.1">
    <property type="nucleotide sequence ID" value="NZ_CP022315.1"/>
</dbReference>
<dbReference type="NCBIfam" id="TIGR04306">
    <property type="entry name" value="salvage_TenA"/>
    <property type="match status" value="1"/>
</dbReference>
<comment type="subunit">
    <text evidence="4">Homotetramer.</text>
</comment>
<protein>
    <recommendedName>
        <fullName evidence="6 9">Aminopyrimidine aminohydrolase</fullName>
        <ecNumber evidence="5 9">3.5.99.2</ecNumber>
    </recommendedName>
</protein>
<dbReference type="InterPro" id="IPR027574">
    <property type="entry name" value="Thiaminase_II"/>
</dbReference>
<evidence type="ECO:0000256" key="3">
    <source>
        <dbReference type="ARBA" id="ARBA00010264"/>
    </source>
</evidence>
<dbReference type="Proteomes" id="UP000198312">
    <property type="component" value="Chromosome"/>
</dbReference>
<evidence type="ECO:0000259" key="10">
    <source>
        <dbReference type="Pfam" id="PF03070"/>
    </source>
</evidence>
<keyword evidence="9" id="KW-0378">Hydrolase</keyword>
<dbReference type="KEGG" id="vil:CFK37_04690"/>
<dbReference type="PANTHER" id="PTHR43198">
    <property type="entry name" value="BIFUNCTIONAL TH2 PROTEIN"/>
    <property type="match status" value="1"/>
</dbReference>
<evidence type="ECO:0000256" key="1">
    <source>
        <dbReference type="ARBA" id="ARBA00001881"/>
    </source>
</evidence>
<evidence type="ECO:0000256" key="9">
    <source>
        <dbReference type="RuleBase" id="RU363093"/>
    </source>
</evidence>
<comment type="pathway">
    <text evidence="2 9">Cofactor biosynthesis; thiamine diphosphate biosynthesis.</text>
</comment>
<dbReference type="GO" id="GO:0005829">
    <property type="term" value="C:cytosol"/>
    <property type="evidence" value="ECO:0007669"/>
    <property type="project" value="TreeGrafter"/>
</dbReference>
<comment type="catalytic activity">
    <reaction evidence="1 9">
        <text>4-amino-5-aminomethyl-2-methylpyrimidine + H2O = 4-amino-5-hydroxymethyl-2-methylpyrimidine + NH4(+)</text>
        <dbReference type="Rhea" id="RHEA:31799"/>
        <dbReference type="ChEBI" id="CHEBI:15377"/>
        <dbReference type="ChEBI" id="CHEBI:16892"/>
        <dbReference type="ChEBI" id="CHEBI:28938"/>
        <dbReference type="ChEBI" id="CHEBI:63416"/>
        <dbReference type="EC" id="3.5.99.2"/>
    </reaction>
</comment>
<dbReference type="GO" id="GO:0009229">
    <property type="term" value="P:thiamine diphosphate biosynthetic process"/>
    <property type="evidence" value="ECO:0007669"/>
    <property type="project" value="UniProtKB-UniPathway"/>
</dbReference>
<dbReference type="GO" id="GO:0009228">
    <property type="term" value="P:thiamine biosynthetic process"/>
    <property type="evidence" value="ECO:0007669"/>
    <property type="project" value="UniProtKB-KW"/>
</dbReference>
<dbReference type="UniPathway" id="UPA00060"/>
<name>A0A220U0B1_9BACI</name>
<dbReference type="CDD" id="cd19360">
    <property type="entry name" value="TenA_C_SaTenA-like"/>
    <property type="match status" value="1"/>
</dbReference>
<evidence type="ECO:0000256" key="2">
    <source>
        <dbReference type="ARBA" id="ARBA00004948"/>
    </source>
</evidence>
<gene>
    <name evidence="11" type="primary">tenA</name>
    <name evidence="11" type="ORF">CFK37_04690</name>
</gene>
<dbReference type="Pfam" id="PF03070">
    <property type="entry name" value="TENA_THI-4"/>
    <property type="match status" value="1"/>
</dbReference>
<dbReference type="AlphaFoldDB" id="A0A220U0B1"/>
<accession>A0A220U0B1</accession>
<evidence type="ECO:0000256" key="5">
    <source>
        <dbReference type="ARBA" id="ARBA00012684"/>
    </source>
</evidence>
<evidence type="ECO:0000313" key="11">
    <source>
        <dbReference type="EMBL" id="ASK61519.1"/>
    </source>
</evidence>
<dbReference type="EMBL" id="CP022315">
    <property type="protein sequence ID" value="ASK61519.1"/>
    <property type="molecule type" value="Genomic_DNA"/>
</dbReference>
<keyword evidence="7 9" id="KW-0784">Thiamine biosynthesis</keyword>
<evidence type="ECO:0000313" key="12">
    <source>
        <dbReference type="Proteomes" id="UP000198312"/>
    </source>
</evidence>
<sequence>MTFTKTLREENQDVYEAIFNHSFVQGIGKGSVPNEALAHYIKADYEYLNAFMYIYGMAISKATTREDIAFFNNQIDFVLNSEIHPHNNFCEQIGVGYEELQGYPLPPTADHYVKHMMYHAHMGGLGEVIAALLPCPWTYLEIGQELMTSYQPAEDHPFYPWISFYADEQVANTTMEMRKVLDRLADEASPAEREKMKAAFRKSCQLELLFWEMAFTSEKWPVSDYVKVGY</sequence>
<evidence type="ECO:0000256" key="7">
    <source>
        <dbReference type="ARBA" id="ARBA00022977"/>
    </source>
</evidence>
<proteinExistence type="inferred from homology"/>
<evidence type="ECO:0000256" key="4">
    <source>
        <dbReference type="ARBA" id="ARBA00011881"/>
    </source>
</evidence>
<dbReference type="Gene3D" id="1.20.910.10">
    <property type="entry name" value="Heme oxygenase-like"/>
    <property type="match status" value="1"/>
</dbReference>
<reference evidence="11 12" key="1">
    <citation type="submission" date="2017-07" db="EMBL/GenBank/DDBJ databases">
        <title>Virgibacillus sp. LM2416.</title>
        <authorList>
            <person name="Tak E.J."/>
            <person name="Bae J.-W."/>
        </authorList>
    </citation>
    <scope>NUCLEOTIDE SEQUENCE [LARGE SCALE GENOMIC DNA]</scope>
    <source>
        <strain evidence="11 12">LM2416</strain>
    </source>
</reference>
<dbReference type="InterPro" id="IPR004305">
    <property type="entry name" value="Thiaminase-2/PQQC"/>
</dbReference>
<comment type="function">
    <text evidence="9">Catalyzes an amino-pyrimidine hydrolysis reaction at the C5' of the pyrimidine moiety of thiamine compounds, a reaction that is part of a thiamine salvage pathway.</text>
</comment>
<comment type="similarity">
    <text evidence="3 9">Belongs to the TenA family.</text>
</comment>
<dbReference type="InterPro" id="IPR016084">
    <property type="entry name" value="Haem_Oase-like_multi-hlx"/>
</dbReference>
<evidence type="ECO:0000256" key="6">
    <source>
        <dbReference type="ARBA" id="ARBA00013647"/>
    </source>
</evidence>
<feature type="domain" description="Thiaminase-2/PQQC" evidence="10">
    <location>
        <begin position="12"/>
        <end position="215"/>
    </location>
</feature>
<organism evidence="11 12">
    <name type="scientific">Virgibacillus phasianinus</name>
    <dbReference type="NCBI Taxonomy" id="2017483"/>
    <lineage>
        <taxon>Bacteria</taxon>
        <taxon>Bacillati</taxon>
        <taxon>Bacillota</taxon>
        <taxon>Bacilli</taxon>
        <taxon>Bacillales</taxon>
        <taxon>Bacillaceae</taxon>
        <taxon>Virgibacillus</taxon>
    </lineage>
</organism>
<dbReference type="EC" id="3.5.99.2" evidence="5 9"/>
<dbReference type="GO" id="GO:0050334">
    <property type="term" value="F:thiaminase activity"/>
    <property type="evidence" value="ECO:0007669"/>
    <property type="project" value="UniProtKB-EC"/>
</dbReference>
<dbReference type="SUPFAM" id="SSF48613">
    <property type="entry name" value="Heme oxygenase-like"/>
    <property type="match status" value="1"/>
</dbReference>